<evidence type="ECO:0000256" key="2">
    <source>
        <dbReference type="RuleBase" id="RU003749"/>
    </source>
</evidence>
<evidence type="ECO:0000259" key="3">
    <source>
        <dbReference type="PROSITE" id="PS50801"/>
    </source>
</evidence>
<dbReference type="InterPro" id="IPR003658">
    <property type="entry name" value="Anti-sigma_ant"/>
</dbReference>
<dbReference type="SUPFAM" id="SSF52091">
    <property type="entry name" value="SpoIIaa-like"/>
    <property type="match status" value="1"/>
</dbReference>
<dbReference type="RefSeq" id="WP_101358430.1">
    <property type="nucleotide sequence ID" value="NZ_NKXO01000015.1"/>
</dbReference>
<evidence type="ECO:0000313" key="5">
    <source>
        <dbReference type="Proteomes" id="UP000233387"/>
    </source>
</evidence>
<sequence length="111" mass="12390">MNLTAEHQANVYLLHVEGDLDASSSIILDNAMQEAIQRNEKAIIVNCEKLNYISSAGLGVFMSHLSDLEEKNIFFALCSMNEKVKNVFDILGLGELIKYYPNQDLALQAVK</sequence>
<dbReference type="PANTHER" id="PTHR33495">
    <property type="entry name" value="ANTI-SIGMA FACTOR ANTAGONIST TM_1081-RELATED-RELATED"/>
    <property type="match status" value="1"/>
</dbReference>
<proteinExistence type="inferred from homology"/>
<comment type="caution">
    <text evidence="4">The sequence shown here is derived from an EMBL/GenBank/DDBJ whole genome shotgun (WGS) entry which is preliminary data.</text>
</comment>
<dbReference type="OrthoDB" id="9795051at2"/>
<dbReference type="Gene3D" id="3.30.750.24">
    <property type="entry name" value="STAS domain"/>
    <property type="match status" value="1"/>
</dbReference>
<dbReference type="PROSITE" id="PS50801">
    <property type="entry name" value="STAS"/>
    <property type="match status" value="1"/>
</dbReference>
<reference evidence="4 5" key="1">
    <citation type="submission" date="2017-06" db="EMBL/GenBank/DDBJ databases">
        <title>Raineya orbicola gen. nov., sp. nov. a slightly thermophilic bacterium of the phylum Bacteroidetes and the description of Raineyaceae fam. nov.</title>
        <authorList>
            <person name="Albuquerque L."/>
            <person name="Polonia A.R.M."/>
            <person name="Barroso C."/>
            <person name="Froufe H.J.C."/>
            <person name="Lage O."/>
            <person name="Lobo-Da-Cunha A."/>
            <person name="Egas C."/>
            <person name="Da Costa M.S."/>
        </authorList>
    </citation>
    <scope>NUCLEOTIDE SEQUENCE [LARGE SCALE GENOMIC DNA]</scope>
    <source>
        <strain evidence="4 5">SPSPC-11</strain>
    </source>
</reference>
<dbReference type="AlphaFoldDB" id="A0A2N3IHN1"/>
<dbReference type="GO" id="GO:0043856">
    <property type="term" value="F:anti-sigma factor antagonist activity"/>
    <property type="evidence" value="ECO:0007669"/>
    <property type="project" value="InterPro"/>
</dbReference>
<dbReference type="PANTHER" id="PTHR33495:SF2">
    <property type="entry name" value="ANTI-SIGMA FACTOR ANTAGONIST TM_1081-RELATED"/>
    <property type="match status" value="1"/>
</dbReference>
<dbReference type="InterPro" id="IPR002645">
    <property type="entry name" value="STAS_dom"/>
</dbReference>
<dbReference type="NCBIfam" id="TIGR00377">
    <property type="entry name" value="ant_ant_sig"/>
    <property type="match status" value="1"/>
</dbReference>
<accession>A0A2N3IHN1</accession>
<organism evidence="4 5">
    <name type="scientific">Raineya orbicola</name>
    <dbReference type="NCBI Taxonomy" id="2016530"/>
    <lineage>
        <taxon>Bacteria</taxon>
        <taxon>Pseudomonadati</taxon>
        <taxon>Bacteroidota</taxon>
        <taxon>Cytophagia</taxon>
        <taxon>Cytophagales</taxon>
        <taxon>Raineyaceae</taxon>
        <taxon>Raineya</taxon>
    </lineage>
</organism>
<feature type="domain" description="STAS" evidence="3">
    <location>
        <begin position="1"/>
        <end position="110"/>
    </location>
</feature>
<comment type="similarity">
    <text evidence="1 2">Belongs to the anti-sigma-factor antagonist family.</text>
</comment>
<keyword evidence="5" id="KW-1185">Reference proteome</keyword>
<dbReference type="InterPro" id="IPR036513">
    <property type="entry name" value="STAS_dom_sf"/>
</dbReference>
<evidence type="ECO:0000256" key="1">
    <source>
        <dbReference type="ARBA" id="ARBA00009013"/>
    </source>
</evidence>
<gene>
    <name evidence="4" type="ORF">Rain11_1167</name>
</gene>
<dbReference type="Proteomes" id="UP000233387">
    <property type="component" value="Unassembled WGS sequence"/>
</dbReference>
<name>A0A2N3IHN1_9BACT</name>
<protein>
    <recommendedName>
        <fullName evidence="2">Anti-sigma factor antagonist</fullName>
    </recommendedName>
</protein>
<evidence type="ECO:0000313" key="4">
    <source>
        <dbReference type="EMBL" id="PKQ69832.1"/>
    </source>
</evidence>
<dbReference type="EMBL" id="NKXO01000015">
    <property type="protein sequence ID" value="PKQ69832.1"/>
    <property type="molecule type" value="Genomic_DNA"/>
</dbReference>
<dbReference type="Pfam" id="PF01740">
    <property type="entry name" value="STAS"/>
    <property type="match status" value="1"/>
</dbReference>
<dbReference type="CDD" id="cd07043">
    <property type="entry name" value="STAS_anti-anti-sigma_factors"/>
    <property type="match status" value="1"/>
</dbReference>